<accession>X0ZXH0</accession>
<dbReference type="InterPro" id="IPR036597">
    <property type="entry name" value="Fido-like_dom_sf"/>
</dbReference>
<comment type="caution">
    <text evidence="1">The sequence shown here is derived from an EMBL/GenBank/DDBJ whole genome shotgun (WGS) entry which is preliminary data.</text>
</comment>
<evidence type="ECO:0000313" key="1">
    <source>
        <dbReference type="EMBL" id="GAG62587.1"/>
    </source>
</evidence>
<organism evidence="1">
    <name type="scientific">marine sediment metagenome</name>
    <dbReference type="NCBI Taxonomy" id="412755"/>
    <lineage>
        <taxon>unclassified sequences</taxon>
        <taxon>metagenomes</taxon>
        <taxon>ecological metagenomes</taxon>
    </lineage>
</organism>
<gene>
    <name evidence="1" type="ORF">S01H4_17540</name>
</gene>
<dbReference type="AlphaFoldDB" id="X0ZXH0"/>
<protein>
    <submittedName>
        <fullName evidence="1">Uncharacterized protein</fullName>
    </submittedName>
</protein>
<reference evidence="1" key="1">
    <citation type="journal article" date="2014" name="Front. Microbiol.">
        <title>High frequency of phylogenetically diverse reductive dehalogenase-homologous genes in deep subseafloor sedimentary metagenomes.</title>
        <authorList>
            <person name="Kawai M."/>
            <person name="Futagami T."/>
            <person name="Toyoda A."/>
            <person name="Takaki Y."/>
            <person name="Nishi S."/>
            <person name="Hori S."/>
            <person name="Arai W."/>
            <person name="Tsubouchi T."/>
            <person name="Morono Y."/>
            <person name="Uchiyama I."/>
            <person name="Ito T."/>
            <person name="Fujiyama A."/>
            <person name="Inagaki F."/>
            <person name="Takami H."/>
        </authorList>
    </citation>
    <scope>NUCLEOTIDE SEQUENCE</scope>
    <source>
        <strain evidence="1">Expedition CK06-06</strain>
    </source>
</reference>
<name>X0ZXH0_9ZZZZ</name>
<sequence>MVSIKKKIIDEKAYYYIEHSYRKNGQVHKKEKYLGTKIPKNIEKLKEDLLLELYQEVWFKKFDIIKDNFSKRKKNIPKSIEEKDLEYFAIIFTYTTNKIEGSTLTYRETALLLEKGITPANRSIEDIKEAEQHREVFYDMLKYDKKISMSTLLYWLISVSVKCYKSRYTPQILIKILIRLCFHSCKKYCETLVITSLLENLQGINGIPSRFSDIFTPTH</sequence>
<dbReference type="EMBL" id="BART01007736">
    <property type="protein sequence ID" value="GAG62587.1"/>
    <property type="molecule type" value="Genomic_DNA"/>
</dbReference>
<dbReference type="Gene3D" id="1.10.3290.10">
    <property type="entry name" value="Fido-like domain"/>
    <property type="match status" value="1"/>
</dbReference>
<proteinExistence type="predicted"/>